<organism evidence="5 6">
    <name type="scientific">Hibiscus syriacus</name>
    <name type="common">Rose of Sharon</name>
    <dbReference type="NCBI Taxonomy" id="106335"/>
    <lineage>
        <taxon>Eukaryota</taxon>
        <taxon>Viridiplantae</taxon>
        <taxon>Streptophyta</taxon>
        <taxon>Embryophyta</taxon>
        <taxon>Tracheophyta</taxon>
        <taxon>Spermatophyta</taxon>
        <taxon>Magnoliopsida</taxon>
        <taxon>eudicotyledons</taxon>
        <taxon>Gunneridae</taxon>
        <taxon>Pentapetalae</taxon>
        <taxon>rosids</taxon>
        <taxon>malvids</taxon>
        <taxon>Malvales</taxon>
        <taxon>Malvaceae</taxon>
        <taxon>Malvoideae</taxon>
        <taxon>Hibiscus</taxon>
    </lineage>
</organism>
<accession>A0A6A3BCJ7</accession>
<comment type="caution">
    <text evidence="5">The sequence shown here is derived from an EMBL/GenBank/DDBJ whole genome shotgun (WGS) entry which is preliminary data.</text>
</comment>
<name>A0A6A3BCJ7_HIBSY</name>
<dbReference type="GO" id="GO:0046872">
    <property type="term" value="F:metal ion binding"/>
    <property type="evidence" value="ECO:0007669"/>
    <property type="project" value="UniProtKB-KW"/>
</dbReference>
<evidence type="ECO:0000256" key="2">
    <source>
        <dbReference type="ARBA" id="ARBA00022737"/>
    </source>
</evidence>
<keyword evidence="1" id="KW-0479">Metal-binding</keyword>
<dbReference type="InterPro" id="IPR004146">
    <property type="entry name" value="DC1"/>
</dbReference>
<dbReference type="EMBL" id="VEPZ02000870">
    <property type="protein sequence ID" value="KAE8714624.1"/>
    <property type="molecule type" value="Genomic_DNA"/>
</dbReference>
<dbReference type="PANTHER" id="PTHR46288">
    <property type="entry name" value="PHORBOL-ESTER/DAG-TYPE DOMAIN-CONTAINING PROTEIN"/>
    <property type="match status" value="1"/>
</dbReference>
<evidence type="ECO:0000256" key="3">
    <source>
        <dbReference type="ARBA" id="ARBA00022833"/>
    </source>
</evidence>
<dbReference type="PANTHER" id="PTHR46288:SF27">
    <property type="entry name" value="CYSTEINE_HISTIDINE-RICH C1 DOMAIN FAMILY PROTEIN"/>
    <property type="match status" value="1"/>
</dbReference>
<evidence type="ECO:0000313" key="5">
    <source>
        <dbReference type="EMBL" id="KAE8714624.1"/>
    </source>
</evidence>
<evidence type="ECO:0000256" key="1">
    <source>
        <dbReference type="ARBA" id="ARBA00022723"/>
    </source>
</evidence>
<dbReference type="InterPro" id="IPR046349">
    <property type="entry name" value="C1-like_sf"/>
</dbReference>
<protein>
    <submittedName>
        <fullName evidence="5">Cysteine/Histidine-rich C1 domain family protein</fullName>
    </submittedName>
</protein>
<gene>
    <name evidence="5" type="ORF">F3Y22_tig00110195pilonHSYRG00270</name>
</gene>
<dbReference type="Pfam" id="PF03107">
    <property type="entry name" value="C1_2"/>
    <property type="match status" value="3"/>
</dbReference>
<sequence>MEIEMGSQHFGHNHPMVFNDVLSNQTKEVTCSRCGEMMSGSSFSCSECEFYLHKKCAEAPLEIRHPYHHNHPLVLLPKPSCKGGRSICNFCGKTSEKFLYHCSCKLDLHVKCALLSFDIAKRKLEEPKRVPLEVPLVSAEDNDEELKRVKCFVCREPLVGSMQFSLDFHLTCAELPSTLSLLCHRKHPLILDSQIYPSCKACKETRGKVKVEYGSYSCSNCKFIVHVKCALEKGWYKVIEANRLDDLTMVPRSTNPIICVRRLLQD</sequence>
<evidence type="ECO:0000259" key="4">
    <source>
        <dbReference type="PROSITE" id="PS50081"/>
    </source>
</evidence>
<keyword evidence="6" id="KW-1185">Reference proteome</keyword>
<dbReference type="InterPro" id="IPR002219">
    <property type="entry name" value="PKC_DAG/PE"/>
</dbReference>
<reference evidence="5" key="1">
    <citation type="submission" date="2019-09" db="EMBL/GenBank/DDBJ databases">
        <title>Draft genome information of white flower Hibiscus syriacus.</title>
        <authorList>
            <person name="Kim Y.-M."/>
        </authorList>
    </citation>
    <scope>NUCLEOTIDE SEQUENCE [LARGE SCALE GENOMIC DNA]</scope>
    <source>
        <strain evidence="5">YM2019G1</strain>
    </source>
</reference>
<dbReference type="AlphaFoldDB" id="A0A6A3BCJ7"/>
<feature type="domain" description="Phorbol-ester/DAG-type" evidence="4">
    <location>
        <begin position="13"/>
        <end position="64"/>
    </location>
</feature>
<evidence type="ECO:0000313" key="6">
    <source>
        <dbReference type="Proteomes" id="UP000436088"/>
    </source>
</evidence>
<dbReference type="Gene3D" id="3.30.60.20">
    <property type="match status" value="1"/>
</dbReference>
<keyword evidence="2" id="KW-0677">Repeat</keyword>
<dbReference type="SUPFAM" id="SSF57889">
    <property type="entry name" value="Cysteine-rich domain"/>
    <property type="match status" value="2"/>
</dbReference>
<keyword evidence="3" id="KW-0862">Zinc</keyword>
<proteinExistence type="predicted"/>
<dbReference type="PROSITE" id="PS50081">
    <property type="entry name" value="ZF_DAG_PE_2"/>
    <property type="match status" value="1"/>
</dbReference>
<dbReference type="Proteomes" id="UP000436088">
    <property type="component" value="Unassembled WGS sequence"/>
</dbReference>